<dbReference type="PANTHER" id="PTHR46482:SF9">
    <property type="entry name" value="5'-ADENYLYLSULFATE REDUCTASE 1, CHLOROPLASTIC"/>
    <property type="match status" value="1"/>
</dbReference>
<evidence type="ECO:0000256" key="2">
    <source>
        <dbReference type="ARBA" id="ARBA00022490"/>
    </source>
</evidence>
<feature type="binding site" evidence="14">
    <location>
        <position position="198"/>
    </location>
    <ligand>
        <name>[4Fe-4S] cluster</name>
        <dbReference type="ChEBI" id="CHEBI:49883"/>
    </ligand>
</feature>
<organism evidence="16 17">
    <name type="scientific">Hydrogenimonas thermophila</name>
    <dbReference type="NCBI Taxonomy" id="223786"/>
    <lineage>
        <taxon>Bacteria</taxon>
        <taxon>Pseudomonadati</taxon>
        <taxon>Campylobacterota</taxon>
        <taxon>Epsilonproteobacteria</taxon>
        <taxon>Campylobacterales</taxon>
        <taxon>Hydrogenimonadaceae</taxon>
        <taxon>Hydrogenimonas</taxon>
    </lineage>
</organism>
<dbReference type="NCBIfam" id="TIGR02055">
    <property type="entry name" value="APS_reductase"/>
    <property type="match status" value="1"/>
</dbReference>
<dbReference type="GO" id="GO:0004604">
    <property type="term" value="F:phosphoadenylyl-sulfate reductase (thioredoxin) activity"/>
    <property type="evidence" value="ECO:0007669"/>
    <property type="project" value="UniProtKB-UniRule"/>
</dbReference>
<evidence type="ECO:0000256" key="13">
    <source>
        <dbReference type="ARBA" id="ARBA00048441"/>
    </source>
</evidence>
<dbReference type="GO" id="GO:0070814">
    <property type="term" value="P:hydrogen sulfide biosynthetic process"/>
    <property type="evidence" value="ECO:0007669"/>
    <property type="project" value="UniProtKB-UniRule"/>
</dbReference>
<comment type="catalytic activity">
    <reaction evidence="13 14">
        <text>[thioredoxin]-disulfide + sulfite + AMP + 2 H(+) = adenosine 5'-phosphosulfate + [thioredoxin]-dithiol</text>
        <dbReference type="Rhea" id="RHEA:21976"/>
        <dbReference type="Rhea" id="RHEA-COMP:10698"/>
        <dbReference type="Rhea" id="RHEA-COMP:10700"/>
        <dbReference type="ChEBI" id="CHEBI:15378"/>
        <dbReference type="ChEBI" id="CHEBI:17359"/>
        <dbReference type="ChEBI" id="CHEBI:29950"/>
        <dbReference type="ChEBI" id="CHEBI:50058"/>
        <dbReference type="ChEBI" id="CHEBI:58243"/>
        <dbReference type="ChEBI" id="CHEBI:456215"/>
        <dbReference type="EC" id="1.8.4.10"/>
    </reaction>
</comment>
<dbReference type="GO" id="GO:0046872">
    <property type="term" value="F:metal ion binding"/>
    <property type="evidence" value="ECO:0007669"/>
    <property type="project" value="UniProtKB-KW"/>
</dbReference>
<proteinExistence type="inferred from homology"/>
<dbReference type="RefSeq" id="WP_092912275.1">
    <property type="nucleotide sequence ID" value="NZ_FOXB01000016.1"/>
</dbReference>
<dbReference type="EMBL" id="FOXB01000016">
    <property type="protein sequence ID" value="SFP34502.1"/>
    <property type="molecule type" value="Genomic_DNA"/>
</dbReference>
<reference evidence="16 17" key="1">
    <citation type="submission" date="2016-10" db="EMBL/GenBank/DDBJ databases">
        <authorList>
            <person name="de Groot N.N."/>
        </authorList>
    </citation>
    <scope>NUCLEOTIDE SEQUENCE [LARGE SCALE GENOMIC DNA]</scope>
    <source>
        <strain evidence="16 17">EP1-55-1</strain>
    </source>
</reference>
<evidence type="ECO:0000256" key="8">
    <source>
        <dbReference type="ARBA" id="ARBA00024327"/>
    </source>
</evidence>
<dbReference type="Gene3D" id="3.40.50.620">
    <property type="entry name" value="HUPs"/>
    <property type="match status" value="1"/>
</dbReference>
<evidence type="ECO:0000256" key="5">
    <source>
        <dbReference type="ARBA" id="ARBA00023004"/>
    </source>
</evidence>
<evidence type="ECO:0000313" key="16">
    <source>
        <dbReference type="EMBL" id="SFP34502.1"/>
    </source>
</evidence>
<dbReference type="InterPro" id="IPR014729">
    <property type="entry name" value="Rossmann-like_a/b/a_fold"/>
</dbReference>
<evidence type="ECO:0000313" key="17">
    <source>
        <dbReference type="Proteomes" id="UP000199227"/>
    </source>
</evidence>
<dbReference type="SUPFAM" id="SSF52402">
    <property type="entry name" value="Adenine nucleotide alpha hydrolases-like"/>
    <property type="match status" value="1"/>
</dbReference>
<dbReference type="PIRSF" id="PIRSF000857">
    <property type="entry name" value="PAPS_reductase"/>
    <property type="match status" value="1"/>
</dbReference>
<dbReference type="GO" id="GO:0051539">
    <property type="term" value="F:4 iron, 4 sulfur cluster binding"/>
    <property type="evidence" value="ECO:0007669"/>
    <property type="project" value="UniProtKB-UniRule"/>
</dbReference>
<evidence type="ECO:0000256" key="14">
    <source>
        <dbReference type="HAMAP-Rule" id="MF_00063"/>
    </source>
</evidence>
<evidence type="ECO:0000256" key="12">
    <source>
        <dbReference type="ARBA" id="ARBA00032041"/>
    </source>
</evidence>
<name>A0A1I5PK37_9BACT</name>
<dbReference type="NCBIfam" id="NF002537">
    <property type="entry name" value="PRK02090.1"/>
    <property type="match status" value="1"/>
</dbReference>
<evidence type="ECO:0000259" key="15">
    <source>
        <dbReference type="Pfam" id="PF01507"/>
    </source>
</evidence>
<dbReference type="NCBIfam" id="TIGR00434">
    <property type="entry name" value="cysH"/>
    <property type="match status" value="1"/>
</dbReference>
<feature type="domain" description="Phosphoadenosine phosphosulphate reductase" evidence="15">
    <location>
        <begin position="30"/>
        <end position="204"/>
    </location>
</feature>
<comment type="similarity">
    <text evidence="1 14">Belongs to the PAPS reductase family. CysH subfamily.</text>
</comment>
<keyword evidence="2 14" id="KW-0963">Cytoplasm</keyword>
<dbReference type="PANTHER" id="PTHR46482">
    <property type="entry name" value="5'-ADENYLYLSULFATE REDUCTASE 3, CHLOROPLASTIC"/>
    <property type="match status" value="1"/>
</dbReference>
<feature type="binding site" evidence="14">
    <location>
        <position position="201"/>
    </location>
    <ligand>
        <name>[4Fe-4S] cluster</name>
        <dbReference type="ChEBI" id="CHEBI:49883"/>
    </ligand>
</feature>
<dbReference type="HAMAP" id="MF_00063">
    <property type="entry name" value="CysH"/>
    <property type="match status" value="1"/>
</dbReference>
<dbReference type="GO" id="GO:0005737">
    <property type="term" value="C:cytoplasm"/>
    <property type="evidence" value="ECO:0007669"/>
    <property type="project" value="UniProtKB-SubCell"/>
</dbReference>
<evidence type="ECO:0000256" key="9">
    <source>
        <dbReference type="ARBA" id="ARBA00024386"/>
    </source>
</evidence>
<gene>
    <name evidence="14" type="primary">cysH</name>
    <name evidence="16" type="ORF">SAMN05216234_1166</name>
</gene>
<dbReference type="InterPro" id="IPR011798">
    <property type="entry name" value="APS_reductase"/>
</dbReference>
<keyword evidence="6 14" id="KW-0411">Iron-sulfur</keyword>
<evidence type="ECO:0000256" key="11">
    <source>
        <dbReference type="ARBA" id="ARBA00030894"/>
    </source>
</evidence>
<dbReference type="Proteomes" id="UP000199227">
    <property type="component" value="Unassembled WGS sequence"/>
</dbReference>
<comment type="pathway">
    <text evidence="8 14">Sulfur metabolism; hydrogen sulfide biosynthesis; sulfite from sulfate.</text>
</comment>
<sequence length="239" mass="27403">MDLKQINSTLQHKSPEEILAYVLEQFNGNVALASSFGAEDQVLTDMLCRIDPNIKIFTLDTGRLPAETYALMDKTREKYGVDIQIFFPDTEDIEKLYAKQGVNGFYSSVENRKECCYVRKVKPLKRALKGLSAWITGLRKEQSVTRDDVQIVEYDATHGLYKINPLAEWSETDVWSYIRFHNVPYNKLHDEGYPSIGCAPCTRAVQPGEDSRAGRWWWESPEKKECGLHLHDKGVKEHA</sequence>
<keyword evidence="3 14" id="KW-0479">Metal-binding</keyword>
<dbReference type="InterPro" id="IPR004511">
    <property type="entry name" value="PAPS/APS_Rdtase"/>
</dbReference>
<dbReference type="EC" id="1.8.4.10" evidence="9 14"/>
<feature type="active site" description="Nucleophile; cysteine thiosulfonate intermediate" evidence="14">
    <location>
        <position position="226"/>
    </location>
</feature>
<dbReference type="InterPro" id="IPR002500">
    <property type="entry name" value="PAPS_reduct_dom"/>
</dbReference>
<keyword evidence="4 14" id="KW-0560">Oxidoreductase</keyword>
<evidence type="ECO:0000256" key="4">
    <source>
        <dbReference type="ARBA" id="ARBA00023002"/>
    </source>
</evidence>
<evidence type="ECO:0000256" key="10">
    <source>
        <dbReference type="ARBA" id="ARBA00029514"/>
    </source>
</evidence>
<evidence type="ECO:0000256" key="6">
    <source>
        <dbReference type="ARBA" id="ARBA00023014"/>
    </source>
</evidence>
<evidence type="ECO:0000256" key="3">
    <source>
        <dbReference type="ARBA" id="ARBA00022723"/>
    </source>
</evidence>
<dbReference type="Pfam" id="PF01507">
    <property type="entry name" value="PAPS_reduct"/>
    <property type="match status" value="1"/>
</dbReference>
<feature type="binding site" evidence="14">
    <location>
        <position position="116"/>
    </location>
    <ligand>
        <name>[4Fe-4S] cluster</name>
        <dbReference type="ChEBI" id="CHEBI:49883"/>
    </ligand>
</feature>
<comment type="cofactor">
    <cofactor evidence="14">
        <name>[4Fe-4S] cluster</name>
        <dbReference type="ChEBI" id="CHEBI:49883"/>
    </cofactor>
    <text evidence="14">Binds 1 [4Fe-4S] cluster per subunit.</text>
</comment>
<evidence type="ECO:0000256" key="7">
    <source>
        <dbReference type="ARBA" id="ARBA00024298"/>
    </source>
</evidence>
<dbReference type="CDD" id="cd23945">
    <property type="entry name" value="PAPS_reductase"/>
    <property type="match status" value="1"/>
</dbReference>
<accession>A0A1I5PK37</accession>
<dbReference type="AlphaFoldDB" id="A0A1I5PK37"/>
<dbReference type="STRING" id="223786.SAMN05216234_1166"/>
<dbReference type="GO" id="GO:0043866">
    <property type="term" value="F:adenylyl-sulfate reductase (thioredoxin) activity"/>
    <property type="evidence" value="ECO:0007669"/>
    <property type="project" value="UniProtKB-EC"/>
</dbReference>
<comment type="subcellular location">
    <subcellularLocation>
        <location evidence="14">Cytoplasm</location>
    </subcellularLocation>
</comment>
<evidence type="ECO:0000256" key="1">
    <source>
        <dbReference type="ARBA" id="ARBA00009732"/>
    </source>
</evidence>
<comment type="function">
    <text evidence="7 14">Catalyzes the formation of sulfite from adenosine 5'-phosphosulfate (APS) using thioredoxin as an electron donor.</text>
</comment>
<keyword evidence="17" id="KW-1185">Reference proteome</keyword>
<dbReference type="OrthoDB" id="9794018at2"/>
<dbReference type="GO" id="GO:0019379">
    <property type="term" value="P:sulfate assimilation, phosphoadenylyl sulfate reduction by phosphoadenylyl-sulfate reductase (thioredoxin)"/>
    <property type="evidence" value="ECO:0007669"/>
    <property type="project" value="UniProtKB-UniRule"/>
</dbReference>
<protein>
    <recommendedName>
        <fullName evidence="10 14">Adenosine 5'-phosphosulfate reductase</fullName>
        <shortName evidence="14">APS reductase</shortName>
        <ecNumber evidence="9 14">1.8.4.10</ecNumber>
    </recommendedName>
    <alternativeName>
        <fullName evidence="12 14">5'-adenylylsulfate reductase</fullName>
    </alternativeName>
    <alternativeName>
        <fullName evidence="11 14">Thioredoxin-dependent 5'-adenylylsulfate reductase</fullName>
    </alternativeName>
</protein>
<feature type="binding site" evidence="14">
    <location>
        <position position="115"/>
    </location>
    <ligand>
        <name>[4Fe-4S] cluster</name>
        <dbReference type="ChEBI" id="CHEBI:49883"/>
    </ligand>
</feature>
<dbReference type="GO" id="GO:0019344">
    <property type="term" value="P:cysteine biosynthetic process"/>
    <property type="evidence" value="ECO:0007669"/>
    <property type="project" value="InterPro"/>
</dbReference>
<keyword evidence="5 14" id="KW-0408">Iron</keyword>